<evidence type="ECO:0000256" key="13">
    <source>
        <dbReference type="SAM" id="Phobius"/>
    </source>
</evidence>
<dbReference type="Proteomes" id="UP001343724">
    <property type="component" value="Unassembled WGS sequence"/>
</dbReference>
<dbReference type="InterPro" id="IPR005467">
    <property type="entry name" value="His_kinase_dom"/>
</dbReference>
<feature type="compositionally biased region" description="Low complexity" evidence="12">
    <location>
        <begin position="9"/>
        <end position="25"/>
    </location>
</feature>
<dbReference type="PANTHER" id="PTHR45453:SF2">
    <property type="entry name" value="HISTIDINE KINASE"/>
    <property type="match status" value="1"/>
</dbReference>
<accession>A0ABU6IVJ9</accession>
<dbReference type="PRINTS" id="PR00344">
    <property type="entry name" value="BCTRLSENSOR"/>
</dbReference>
<organism evidence="15 16">
    <name type="scientific">Adlercreutzia shanghongiae</name>
    <dbReference type="NCBI Taxonomy" id="3111773"/>
    <lineage>
        <taxon>Bacteria</taxon>
        <taxon>Bacillati</taxon>
        <taxon>Actinomycetota</taxon>
        <taxon>Coriobacteriia</taxon>
        <taxon>Eggerthellales</taxon>
        <taxon>Eggerthellaceae</taxon>
        <taxon>Adlercreutzia</taxon>
    </lineage>
</organism>
<keyword evidence="7 15" id="KW-0418">Kinase</keyword>
<keyword evidence="9" id="KW-0902">Two-component regulatory system</keyword>
<dbReference type="Pfam" id="PF02518">
    <property type="entry name" value="HATPase_c"/>
    <property type="match status" value="1"/>
</dbReference>
<dbReference type="InterPro" id="IPR003594">
    <property type="entry name" value="HATPase_dom"/>
</dbReference>
<evidence type="ECO:0000256" key="10">
    <source>
        <dbReference type="ARBA" id="ARBA00023136"/>
    </source>
</evidence>
<evidence type="ECO:0000256" key="6">
    <source>
        <dbReference type="ARBA" id="ARBA00022692"/>
    </source>
</evidence>
<feature type="transmembrane region" description="Helical" evidence="13">
    <location>
        <begin position="50"/>
        <end position="70"/>
    </location>
</feature>
<sequence>MSKRINRNGAAEGPAGTEAPMAAAPVPESAQPSPDDFPVFTPASYVRDNVAGLAALALCLASIVIVLPALGVNPAGTLLTADFLTLVALAAGFLDYRRKAAFYQELHGLLAQLRQACVLPSLIPEPSFLEGRIAFCTAARLGQLSSEETALLRDDAAAYRRYIELWIHETKTPIAAIKLMLANEPSPLSAKVARELERVEAQVDQALYYARSTSVERDYAIREVNLAAAAREACKRNTRFLIERGALPAFDIPEDLTVLADEPWLVFMLGQVVTNAAKYGATRIQFAAREEEPGTSRGRTVLEVRDDGCGIPAADVPRVFERGFTGQVGRAAGSATGMGLYLVASLCASMGLHVGLASEEGVGTRVILTFPHDRTRKDLFGA</sequence>
<comment type="catalytic activity">
    <reaction evidence="1">
        <text>ATP + protein L-histidine = ADP + protein N-phospho-L-histidine.</text>
        <dbReference type="EC" id="2.7.13.3"/>
    </reaction>
</comment>
<comment type="subcellular location">
    <subcellularLocation>
        <location evidence="2">Cell membrane</location>
        <topology evidence="2">Multi-pass membrane protein</topology>
    </subcellularLocation>
</comment>
<evidence type="ECO:0000256" key="8">
    <source>
        <dbReference type="ARBA" id="ARBA00022989"/>
    </source>
</evidence>
<evidence type="ECO:0000256" key="11">
    <source>
        <dbReference type="ARBA" id="ARBA00039401"/>
    </source>
</evidence>
<feature type="domain" description="Histidine kinase" evidence="14">
    <location>
        <begin position="165"/>
        <end position="374"/>
    </location>
</feature>
<dbReference type="PROSITE" id="PS50109">
    <property type="entry name" value="HIS_KIN"/>
    <property type="match status" value="1"/>
</dbReference>
<keyword evidence="4" id="KW-1003">Cell membrane</keyword>
<dbReference type="PANTHER" id="PTHR45453">
    <property type="entry name" value="PHOSPHATE REGULON SENSOR PROTEIN PHOR"/>
    <property type="match status" value="1"/>
</dbReference>
<evidence type="ECO:0000256" key="5">
    <source>
        <dbReference type="ARBA" id="ARBA00022679"/>
    </source>
</evidence>
<dbReference type="SUPFAM" id="SSF55874">
    <property type="entry name" value="ATPase domain of HSP90 chaperone/DNA topoisomerase II/histidine kinase"/>
    <property type="match status" value="1"/>
</dbReference>
<keyword evidence="10 13" id="KW-0472">Membrane</keyword>
<proteinExistence type="predicted"/>
<dbReference type="InterPro" id="IPR050351">
    <property type="entry name" value="BphY/WalK/GraS-like"/>
</dbReference>
<dbReference type="GO" id="GO:0004673">
    <property type="term" value="F:protein histidine kinase activity"/>
    <property type="evidence" value="ECO:0007669"/>
    <property type="project" value="UniProtKB-EC"/>
</dbReference>
<dbReference type="EMBL" id="JAYMFH010000001">
    <property type="protein sequence ID" value="MEC4293849.1"/>
    <property type="molecule type" value="Genomic_DNA"/>
</dbReference>
<dbReference type="SMART" id="SM00387">
    <property type="entry name" value="HATPase_c"/>
    <property type="match status" value="1"/>
</dbReference>
<keyword evidence="8 13" id="KW-1133">Transmembrane helix</keyword>
<dbReference type="InterPro" id="IPR036890">
    <property type="entry name" value="HATPase_C_sf"/>
</dbReference>
<evidence type="ECO:0000256" key="3">
    <source>
        <dbReference type="ARBA" id="ARBA00012438"/>
    </source>
</evidence>
<comment type="caution">
    <text evidence="15">The sequence shown here is derived from an EMBL/GenBank/DDBJ whole genome shotgun (WGS) entry which is preliminary data.</text>
</comment>
<keyword evidence="5 15" id="KW-0808">Transferase</keyword>
<gene>
    <name evidence="15" type="ORF">VJ920_00820</name>
</gene>
<keyword evidence="16" id="KW-1185">Reference proteome</keyword>
<evidence type="ECO:0000256" key="12">
    <source>
        <dbReference type="SAM" id="MobiDB-lite"/>
    </source>
</evidence>
<evidence type="ECO:0000313" key="16">
    <source>
        <dbReference type="Proteomes" id="UP001343724"/>
    </source>
</evidence>
<dbReference type="Gene3D" id="3.30.565.10">
    <property type="entry name" value="Histidine kinase-like ATPase, C-terminal domain"/>
    <property type="match status" value="1"/>
</dbReference>
<evidence type="ECO:0000256" key="1">
    <source>
        <dbReference type="ARBA" id="ARBA00000085"/>
    </source>
</evidence>
<evidence type="ECO:0000256" key="2">
    <source>
        <dbReference type="ARBA" id="ARBA00004651"/>
    </source>
</evidence>
<name>A0ABU6IVJ9_9ACTN</name>
<dbReference type="EC" id="2.7.13.3" evidence="3"/>
<feature type="region of interest" description="Disordered" evidence="12">
    <location>
        <begin position="1"/>
        <end position="33"/>
    </location>
</feature>
<dbReference type="InterPro" id="IPR004358">
    <property type="entry name" value="Sig_transdc_His_kin-like_C"/>
</dbReference>
<evidence type="ECO:0000256" key="9">
    <source>
        <dbReference type="ARBA" id="ARBA00023012"/>
    </source>
</evidence>
<evidence type="ECO:0000256" key="4">
    <source>
        <dbReference type="ARBA" id="ARBA00022475"/>
    </source>
</evidence>
<evidence type="ECO:0000256" key="7">
    <source>
        <dbReference type="ARBA" id="ARBA00022777"/>
    </source>
</evidence>
<evidence type="ECO:0000313" key="15">
    <source>
        <dbReference type="EMBL" id="MEC4293849.1"/>
    </source>
</evidence>
<protein>
    <recommendedName>
        <fullName evidence="11">Sensor-like histidine kinase SenX3</fullName>
        <ecNumber evidence="3">2.7.13.3</ecNumber>
    </recommendedName>
</protein>
<evidence type="ECO:0000259" key="14">
    <source>
        <dbReference type="PROSITE" id="PS50109"/>
    </source>
</evidence>
<feature type="transmembrane region" description="Helical" evidence="13">
    <location>
        <begin position="76"/>
        <end position="94"/>
    </location>
</feature>
<keyword evidence="6 13" id="KW-0812">Transmembrane</keyword>
<dbReference type="RefSeq" id="WP_326454152.1">
    <property type="nucleotide sequence ID" value="NZ_JAYMFH010000001.1"/>
</dbReference>
<reference evidence="15 16" key="1">
    <citation type="submission" date="2024-01" db="EMBL/GenBank/DDBJ databases">
        <title>novel species in genus Adlercreutzia.</title>
        <authorList>
            <person name="Liu X."/>
        </authorList>
    </citation>
    <scope>NUCLEOTIDE SEQUENCE [LARGE SCALE GENOMIC DNA]</scope>
    <source>
        <strain evidence="15 16">R22</strain>
    </source>
</reference>